<dbReference type="InterPro" id="IPR016155">
    <property type="entry name" value="Mopterin_synth/thiamin_S_b"/>
</dbReference>
<protein>
    <submittedName>
        <fullName evidence="1">Molybdopterin synthase sulfur carrier subunit</fullName>
    </submittedName>
</protein>
<dbReference type="CDD" id="cd17040">
    <property type="entry name" value="Ubl_MoaD_like"/>
    <property type="match status" value="1"/>
</dbReference>
<dbReference type="InterPro" id="IPR003749">
    <property type="entry name" value="ThiS/MoaD-like"/>
</dbReference>
<dbReference type="Pfam" id="PF02597">
    <property type="entry name" value="ThiS"/>
    <property type="match status" value="1"/>
</dbReference>
<name>A0A6S6S3I2_9GAMM</name>
<dbReference type="InterPro" id="IPR012675">
    <property type="entry name" value="Beta-grasp_dom_sf"/>
</dbReference>
<reference evidence="1" key="1">
    <citation type="submission" date="2020-01" db="EMBL/GenBank/DDBJ databases">
        <authorList>
            <person name="Meier V. D."/>
            <person name="Meier V D."/>
        </authorList>
    </citation>
    <scope>NUCLEOTIDE SEQUENCE</scope>
    <source>
        <strain evidence="1">HLG_WM_MAG_07</strain>
    </source>
</reference>
<dbReference type="AlphaFoldDB" id="A0A6S6S3I2"/>
<gene>
    <name evidence="1" type="ORF">HELGO_WM31230</name>
</gene>
<organism evidence="1">
    <name type="scientific">uncultured Thiotrichaceae bacterium</name>
    <dbReference type="NCBI Taxonomy" id="298394"/>
    <lineage>
        <taxon>Bacteria</taxon>
        <taxon>Pseudomonadati</taxon>
        <taxon>Pseudomonadota</taxon>
        <taxon>Gammaproteobacteria</taxon>
        <taxon>Thiotrichales</taxon>
        <taxon>Thiotrichaceae</taxon>
        <taxon>environmental samples</taxon>
    </lineage>
</organism>
<accession>A0A6S6S3I2</accession>
<dbReference type="EMBL" id="CACVAY010000019">
    <property type="protein sequence ID" value="CAA6804150.1"/>
    <property type="molecule type" value="Genomic_DNA"/>
</dbReference>
<sequence>MKIECKLFATLMRFLPADADGHVVMMEVDPSTTAYDIIDHYGICHNEAYLVLQNGVYLYDEQKKIPLNDGDTLAIFPPVAGG</sequence>
<evidence type="ECO:0000313" key="1">
    <source>
        <dbReference type="EMBL" id="CAA6804150.1"/>
    </source>
</evidence>
<dbReference type="Gene3D" id="3.10.20.30">
    <property type="match status" value="1"/>
</dbReference>
<proteinExistence type="predicted"/>
<dbReference type="SUPFAM" id="SSF54285">
    <property type="entry name" value="MoaD/ThiS"/>
    <property type="match status" value="1"/>
</dbReference>